<accession>A0ACC0HPE8</accession>
<evidence type="ECO:0000313" key="1">
    <source>
        <dbReference type="EMBL" id="KAI8015095.1"/>
    </source>
</evidence>
<organism evidence="1 2">
    <name type="scientific">Camellia lanceoleosa</name>
    <dbReference type="NCBI Taxonomy" id="1840588"/>
    <lineage>
        <taxon>Eukaryota</taxon>
        <taxon>Viridiplantae</taxon>
        <taxon>Streptophyta</taxon>
        <taxon>Embryophyta</taxon>
        <taxon>Tracheophyta</taxon>
        <taxon>Spermatophyta</taxon>
        <taxon>Magnoliopsida</taxon>
        <taxon>eudicotyledons</taxon>
        <taxon>Gunneridae</taxon>
        <taxon>Pentapetalae</taxon>
        <taxon>asterids</taxon>
        <taxon>Ericales</taxon>
        <taxon>Theaceae</taxon>
        <taxon>Camellia</taxon>
    </lineage>
</organism>
<name>A0ACC0HPE8_9ERIC</name>
<gene>
    <name evidence="1" type="ORF">LOK49_LG05G03585</name>
</gene>
<reference evidence="1 2" key="1">
    <citation type="journal article" date="2022" name="Plant J.">
        <title>Chromosome-level genome of Camellia lanceoleosa provides a valuable resource for understanding genome evolution and self-incompatibility.</title>
        <authorList>
            <person name="Gong W."/>
            <person name="Xiao S."/>
            <person name="Wang L."/>
            <person name="Liao Z."/>
            <person name="Chang Y."/>
            <person name="Mo W."/>
            <person name="Hu G."/>
            <person name="Li W."/>
            <person name="Zhao G."/>
            <person name="Zhu H."/>
            <person name="Hu X."/>
            <person name="Ji K."/>
            <person name="Xiang X."/>
            <person name="Song Q."/>
            <person name="Yuan D."/>
            <person name="Jin S."/>
            <person name="Zhang L."/>
        </authorList>
    </citation>
    <scope>NUCLEOTIDE SEQUENCE [LARGE SCALE GENOMIC DNA]</scope>
    <source>
        <strain evidence="1">SQ_2022a</strain>
    </source>
</reference>
<keyword evidence="2" id="KW-1185">Reference proteome</keyword>
<comment type="caution">
    <text evidence="1">The sequence shown here is derived from an EMBL/GenBank/DDBJ whole genome shotgun (WGS) entry which is preliminary data.</text>
</comment>
<sequence length="87" mass="10242">MTRHNETARGNTSSSPTRQREQRNQPYCSIGTAKPDPRRRKSVQRLRTQRRLIPDHYLHDHHLHQRHLEIEIAIAGDQTSPALEEKM</sequence>
<dbReference type="EMBL" id="CM045761">
    <property type="protein sequence ID" value="KAI8015095.1"/>
    <property type="molecule type" value="Genomic_DNA"/>
</dbReference>
<evidence type="ECO:0000313" key="2">
    <source>
        <dbReference type="Proteomes" id="UP001060215"/>
    </source>
</evidence>
<protein>
    <submittedName>
        <fullName evidence="1">Uncharacterized protein</fullName>
    </submittedName>
</protein>
<dbReference type="Proteomes" id="UP001060215">
    <property type="component" value="Chromosome 4"/>
</dbReference>
<proteinExistence type="predicted"/>